<dbReference type="RefSeq" id="WP_113034738.1">
    <property type="nucleotide sequence ID" value="NZ_QMFB01000023.1"/>
</dbReference>
<protein>
    <recommendedName>
        <fullName evidence="1">YbaK/aminoacyl-tRNA synthetase-associated domain-containing protein</fullName>
    </recommendedName>
</protein>
<proteinExistence type="predicted"/>
<dbReference type="Pfam" id="PF04073">
    <property type="entry name" value="tRNA_edit"/>
    <property type="match status" value="1"/>
</dbReference>
<name>A0A329M6X9_9BACL</name>
<organism evidence="2 3">
    <name type="scientific">Paenibacillus contaminans</name>
    <dbReference type="NCBI Taxonomy" id="450362"/>
    <lineage>
        <taxon>Bacteria</taxon>
        <taxon>Bacillati</taxon>
        <taxon>Bacillota</taxon>
        <taxon>Bacilli</taxon>
        <taxon>Bacillales</taxon>
        <taxon>Paenibacillaceae</taxon>
        <taxon>Paenibacillus</taxon>
    </lineage>
</organism>
<accession>A0A329M6X9</accession>
<dbReference type="InterPro" id="IPR036754">
    <property type="entry name" value="YbaK/aa-tRNA-synt-asso_dom_sf"/>
</dbReference>
<reference evidence="2 3" key="1">
    <citation type="journal article" date="2009" name="Int. J. Syst. Evol. Microbiol.">
        <title>Paenibacillus contaminans sp. nov., isolated from a contaminated laboratory plate.</title>
        <authorList>
            <person name="Chou J.H."/>
            <person name="Lee J.H."/>
            <person name="Lin M.C."/>
            <person name="Chang P.S."/>
            <person name="Arun A.B."/>
            <person name="Young C.C."/>
            <person name="Chen W.M."/>
        </authorList>
    </citation>
    <scope>NUCLEOTIDE SEQUENCE [LARGE SCALE GENOMIC DNA]</scope>
    <source>
        <strain evidence="2 3">CKOBP-6</strain>
    </source>
</reference>
<dbReference type="SUPFAM" id="SSF55826">
    <property type="entry name" value="YbaK/ProRS associated domain"/>
    <property type="match status" value="1"/>
</dbReference>
<dbReference type="InterPro" id="IPR007214">
    <property type="entry name" value="YbaK/aa-tRNA-synth-assoc-dom"/>
</dbReference>
<evidence type="ECO:0000313" key="2">
    <source>
        <dbReference type="EMBL" id="RAV15620.1"/>
    </source>
</evidence>
<dbReference type="Gene3D" id="3.90.960.10">
    <property type="entry name" value="YbaK/aminoacyl-tRNA synthetase-associated domain"/>
    <property type="match status" value="1"/>
</dbReference>
<gene>
    <name evidence="2" type="ORF">DQG23_30055</name>
</gene>
<evidence type="ECO:0000313" key="3">
    <source>
        <dbReference type="Proteomes" id="UP000250369"/>
    </source>
</evidence>
<dbReference type="Proteomes" id="UP000250369">
    <property type="component" value="Unassembled WGS sequence"/>
</dbReference>
<evidence type="ECO:0000259" key="1">
    <source>
        <dbReference type="Pfam" id="PF04073"/>
    </source>
</evidence>
<dbReference type="AlphaFoldDB" id="A0A329M6X9"/>
<comment type="caution">
    <text evidence="2">The sequence shown here is derived from an EMBL/GenBank/DDBJ whole genome shotgun (WGS) entry which is preliminary data.</text>
</comment>
<feature type="domain" description="YbaK/aminoacyl-tRNA synthetase-associated" evidence="1">
    <location>
        <begin position="26"/>
        <end position="140"/>
    </location>
</feature>
<dbReference type="GO" id="GO:0002161">
    <property type="term" value="F:aminoacyl-tRNA deacylase activity"/>
    <property type="evidence" value="ECO:0007669"/>
    <property type="project" value="InterPro"/>
</dbReference>
<dbReference type="OrthoDB" id="1099907at2"/>
<sequence>MLTVQELQTYLEQNDCDFEIISHEAPILSAQDAASYFDVEKAAPTLILQTEQGLVAFVTSSLRGRVDFTSLKRELGFGKMKMADRSTVVEATGYQAGAVPLIGHQLPCIFDNRLLDFDYVFGGTGDEYRTLKIAPSDVSRLNKIVFFID</sequence>
<dbReference type="EMBL" id="QMFB01000023">
    <property type="protein sequence ID" value="RAV15620.1"/>
    <property type="molecule type" value="Genomic_DNA"/>
</dbReference>
<keyword evidence="3" id="KW-1185">Reference proteome</keyword>